<dbReference type="AlphaFoldDB" id="A0A1H7PVX1"/>
<sequence>MRLTREKSLLLIVDLQAGLLPVIQHGDQAVTEATWMAGIAGELEVPVWVTEQYPEGLGGSEPRLLEALPAHRLWHKVHFDAHAEPAFAEAMAAGDRHQVVLCGTEAHICVMQTGLGLLEAGYEVYWLVEACASRRADEARLAKERMVQAGAVAVSADMIAYEWLHRCDDARFKQAHRHFLKERSARPLVFSG</sequence>
<protein>
    <submittedName>
        <fullName evidence="2">Isochorismatase family protein</fullName>
    </submittedName>
</protein>
<dbReference type="InterPro" id="IPR036380">
    <property type="entry name" value="Isochorismatase-like_sf"/>
</dbReference>
<dbReference type="PANTHER" id="PTHR14119:SF3">
    <property type="entry name" value="ISOCHORISMATASE DOMAIN-CONTAINING PROTEIN 2"/>
    <property type="match status" value="1"/>
</dbReference>
<accession>A0A1H7PVX1</accession>
<dbReference type="STRING" id="650850.SAMN04488129_109158"/>
<evidence type="ECO:0000259" key="1">
    <source>
        <dbReference type="Pfam" id="PF00857"/>
    </source>
</evidence>
<reference evidence="3" key="1">
    <citation type="submission" date="2016-10" db="EMBL/GenBank/DDBJ databases">
        <authorList>
            <person name="Varghese N."/>
            <person name="Submissions S."/>
        </authorList>
    </citation>
    <scope>NUCLEOTIDE SEQUENCE [LARGE SCALE GENOMIC DNA]</scope>
    <source>
        <strain evidence="3">CGMCC 1.9150</strain>
    </source>
</reference>
<dbReference type="SUPFAM" id="SSF52499">
    <property type="entry name" value="Isochorismatase-like hydrolases"/>
    <property type="match status" value="1"/>
</dbReference>
<dbReference type="PANTHER" id="PTHR14119">
    <property type="entry name" value="HYDROLASE"/>
    <property type="match status" value="1"/>
</dbReference>
<evidence type="ECO:0000313" key="2">
    <source>
        <dbReference type="EMBL" id="SEL39873.1"/>
    </source>
</evidence>
<name>A0A1H7PVX1_9GAMM</name>
<dbReference type="RefSeq" id="WP_089712930.1">
    <property type="nucleotide sequence ID" value="NZ_FOBC01000009.1"/>
</dbReference>
<gene>
    <name evidence="2" type="ORF">SAMN04488129_109158</name>
</gene>
<evidence type="ECO:0000313" key="3">
    <source>
        <dbReference type="Proteomes" id="UP000198807"/>
    </source>
</evidence>
<keyword evidence="3" id="KW-1185">Reference proteome</keyword>
<dbReference type="InterPro" id="IPR000868">
    <property type="entry name" value="Isochorismatase-like_dom"/>
</dbReference>
<dbReference type="OrthoDB" id="9796958at2"/>
<dbReference type="Gene3D" id="3.40.50.850">
    <property type="entry name" value="Isochorismatase-like"/>
    <property type="match status" value="1"/>
</dbReference>
<feature type="domain" description="Isochorismatase-like" evidence="1">
    <location>
        <begin position="8"/>
        <end position="157"/>
    </location>
</feature>
<dbReference type="InterPro" id="IPR050993">
    <property type="entry name" value="Isochorismatase_domain"/>
</dbReference>
<dbReference type="Proteomes" id="UP000198807">
    <property type="component" value="Unassembled WGS sequence"/>
</dbReference>
<dbReference type="EMBL" id="FOBC01000009">
    <property type="protein sequence ID" value="SEL39873.1"/>
    <property type="molecule type" value="Genomic_DNA"/>
</dbReference>
<dbReference type="Pfam" id="PF00857">
    <property type="entry name" value="Isochorismatase"/>
    <property type="match status" value="1"/>
</dbReference>
<proteinExistence type="predicted"/>
<organism evidence="2 3">
    <name type="scientific">Halomonas daqiaonensis</name>
    <dbReference type="NCBI Taxonomy" id="650850"/>
    <lineage>
        <taxon>Bacteria</taxon>
        <taxon>Pseudomonadati</taxon>
        <taxon>Pseudomonadota</taxon>
        <taxon>Gammaproteobacteria</taxon>
        <taxon>Oceanospirillales</taxon>
        <taxon>Halomonadaceae</taxon>
        <taxon>Halomonas</taxon>
    </lineage>
</organism>